<proteinExistence type="predicted"/>
<protein>
    <submittedName>
        <fullName evidence="1">Phage particle protein</fullName>
    </submittedName>
</protein>
<organism evidence="1 2">
    <name type="scientific">Pseudomonas phage tf</name>
    <dbReference type="NCBI Taxonomy" id="1114179"/>
    <lineage>
        <taxon>Viruses</taxon>
        <taxon>Duplodnaviria</taxon>
        <taxon>Heunggongvirae</taxon>
        <taxon>Uroviricota</taxon>
        <taxon>Caudoviricetes</taxon>
        <taxon>Krylovvirus</taxon>
        <taxon>Krylovvirus tf</taxon>
    </lineage>
</organism>
<name>I2FLT3_9CAUD</name>
<dbReference type="EMBL" id="HE611333">
    <property type="protein sequence ID" value="CCE60817.1"/>
    <property type="molecule type" value="Genomic_DNA"/>
</dbReference>
<evidence type="ECO:0000313" key="2">
    <source>
        <dbReference type="Proteomes" id="UP000002867"/>
    </source>
</evidence>
<dbReference type="RefSeq" id="YP_006382522.1">
    <property type="nucleotide sequence ID" value="NC_017971.2"/>
</dbReference>
<dbReference type="KEGG" id="vg:12979174"/>
<dbReference type="Proteomes" id="UP000002867">
    <property type="component" value="Segment"/>
</dbReference>
<reference evidence="1 2" key="1">
    <citation type="journal article" date="2012" name="PLoS ONE">
        <title>Genomic Analysis of Pseudomonas putida Phage tf with Localized Single-Strand DNA Interruptions.</title>
        <authorList>
            <person name="Glukhov A.S."/>
            <person name="Krutilina A.I."/>
            <person name="Shlyapnikov M.G."/>
            <person name="Severinov K."/>
            <person name="Lavysh D."/>
            <person name="Kochetkov V.V."/>
            <person name="McGrath J.W."/>
            <person name="de Leeuwe C."/>
            <person name="Shaburova O.V."/>
            <person name="Krylov V.N."/>
            <person name="Akulenko N.V."/>
            <person name="Kulakov L.A."/>
        </authorList>
    </citation>
    <scope>NUCLEOTIDE SEQUENCE [LARGE SCALE GENOMIC DNA]</scope>
</reference>
<keyword evidence="2" id="KW-1185">Reference proteome</keyword>
<evidence type="ECO:0000313" key="1">
    <source>
        <dbReference type="EMBL" id="CCE60817.1"/>
    </source>
</evidence>
<dbReference type="OrthoDB" id="8395at10239"/>
<dbReference type="InterPro" id="IPR056209">
    <property type="entry name" value="SU10_adaptor"/>
</dbReference>
<dbReference type="GeneID" id="12979174"/>
<accession>I2FLT3</accession>
<gene>
    <name evidence="1" type="ORF">tf_64</name>
</gene>
<sequence length="226" mass="26481">MRTRTSVPRRPPLAKPIVTYDDLANQLRRWTNRIDLEDDDIYTFLYFAGSAANQILRVPSMEFTDILEVTEGGKIVIPPDFLELRSLTAYWNDDEGVPLERVAWDQFVNYRNNEEGPRPKFFARQGPYIWLTPEPSPGTKVTIHYYRTMPDISPVEQRNWLSDLSPMAYLYGGLHYAYLFLQDEERAEYWKGKYQTELERIQHLADSLEHRGSSLTVRLRDTSGVR</sequence>
<dbReference type="Pfam" id="PF24175">
    <property type="entry name" value="SU10_adaptor"/>
    <property type="match status" value="1"/>
</dbReference>